<keyword evidence="2" id="KW-1185">Reference proteome</keyword>
<reference evidence="1 2" key="1">
    <citation type="journal article" date="2022" name="DNA Res.">
        <title>Chromosomal-level genome assembly of the orchid tree Bauhinia variegata (Leguminosae; Cercidoideae) supports the allotetraploid origin hypothesis of Bauhinia.</title>
        <authorList>
            <person name="Zhong Y."/>
            <person name="Chen Y."/>
            <person name="Zheng D."/>
            <person name="Pang J."/>
            <person name="Liu Y."/>
            <person name="Luo S."/>
            <person name="Meng S."/>
            <person name="Qian L."/>
            <person name="Wei D."/>
            <person name="Dai S."/>
            <person name="Zhou R."/>
        </authorList>
    </citation>
    <scope>NUCLEOTIDE SEQUENCE [LARGE SCALE GENOMIC DNA]</scope>
    <source>
        <strain evidence="1">BV-YZ2020</strain>
    </source>
</reference>
<sequence length="72" mass="8670">MSWEVGNCVLTEWDENKQLDYHNTFDDIQNPAFLFDSNILNVGKLRKIRFIVYTIGKPLDPWLQWHEIHLRP</sequence>
<evidence type="ECO:0000313" key="2">
    <source>
        <dbReference type="Proteomes" id="UP000828941"/>
    </source>
</evidence>
<protein>
    <submittedName>
        <fullName evidence="1">Uncharacterized protein</fullName>
    </submittedName>
</protein>
<accession>A0ACB9P7K4</accession>
<comment type="caution">
    <text evidence="1">The sequence shown here is derived from an EMBL/GenBank/DDBJ whole genome shotgun (WGS) entry which is preliminary data.</text>
</comment>
<dbReference type="EMBL" id="CM039430">
    <property type="protein sequence ID" value="KAI4343939.1"/>
    <property type="molecule type" value="Genomic_DNA"/>
</dbReference>
<evidence type="ECO:0000313" key="1">
    <source>
        <dbReference type="EMBL" id="KAI4343939.1"/>
    </source>
</evidence>
<dbReference type="Proteomes" id="UP000828941">
    <property type="component" value="Chromosome 5"/>
</dbReference>
<gene>
    <name evidence="1" type="ORF">L6164_011227</name>
</gene>
<organism evidence="1 2">
    <name type="scientific">Bauhinia variegata</name>
    <name type="common">Purple orchid tree</name>
    <name type="synonym">Phanera variegata</name>
    <dbReference type="NCBI Taxonomy" id="167791"/>
    <lineage>
        <taxon>Eukaryota</taxon>
        <taxon>Viridiplantae</taxon>
        <taxon>Streptophyta</taxon>
        <taxon>Embryophyta</taxon>
        <taxon>Tracheophyta</taxon>
        <taxon>Spermatophyta</taxon>
        <taxon>Magnoliopsida</taxon>
        <taxon>eudicotyledons</taxon>
        <taxon>Gunneridae</taxon>
        <taxon>Pentapetalae</taxon>
        <taxon>rosids</taxon>
        <taxon>fabids</taxon>
        <taxon>Fabales</taxon>
        <taxon>Fabaceae</taxon>
        <taxon>Cercidoideae</taxon>
        <taxon>Cercideae</taxon>
        <taxon>Bauhiniinae</taxon>
        <taxon>Bauhinia</taxon>
    </lineage>
</organism>
<name>A0ACB9P7K4_BAUVA</name>
<proteinExistence type="predicted"/>